<reference evidence="1" key="2">
    <citation type="submission" date="2020-09" db="EMBL/GenBank/DDBJ databases">
        <authorList>
            <person name="Sun Q."/>
            <person name="Zhou Y."/>
        </authorList>
    </citation>
    <scope>NUCLEOTIDE SEQUENCE</scope>
    <source>
        <strain evidence="1">CGMCC 4.7430</strain>
    </source>
</reference>
<organism evidence="1 2">
    <name type="scientific">Nonomuraea glycinis</name>
    <dbReference type="NCBI Taxonomy" id="2047744"/>
    <lineage>
        <taxon>Bacteria</taxon>
        <taxon>Bacillati</taxon>
        <taxon>Actinomycetota</taxon>
        <taxon>Actinomycetes</taxon>
        <taxon>Streptosporangiales</taxon>
        <taxon>Streptosporangiaceae</taxon>
        <taxon>Nonomuraea</taxon>
    </lineage>
</organism>
<dbReference type="AlphaFoldDB" id="A0A918ACL9"/>
<reference evidence="1" key="1">
    <citation type="journal article" date="2014" name="Int. J. Syst. Evol. Microbiol.">
        <title>Complete genome sequence of Corynebacterium casei LMG S-19264T (=DSM 44701T), isolated from a smear-ripened cheese.</title>
        <authorList>
            <consortium name="US DOE Joint Genome Institute (JGI-PGF)"/>
            <person name="Walter F."/>
            <person name="Albersmeier A."/>
            <person name="Kalinowski J."/>
            <person name="Ruckert C."/>
        </authorList>
    </citation>
    <scope>NUCLEOTIDE SEQUENCE</scope>
    <source>
        <strain evidence="1">CGMCC 4.7430</strain>
    </source>
</reference>
<proteinExistence type="predicted"/>
<dbReference type="Proteomes" id="UP000660745">
    <property type="component" value="Unassembled WGS sequence"/>
</dbReference>
<sequence>MAWKAVTEADRAPEAAHALAKMLIGPVMSRRLIDRRPITDAYLESVVTGWLAATSRPAHLRRSPS</sequence>
<gene>
    <name evidence="1" type="ORF">GCM10012278_70390</name>
</gene>
<dbReference type="Gene3D" id="1.10.357.10">
    <property type="entry name" value="Tetracycline Repressor, domain 2"/>
    <property type="match status" value="1"/>
</dbReference>
<evidence type="ECO:0000313" key="1">
    <source>
        <dbReference type="EMBL" id="GGP14468.1"/>
    </source>
</evidence>
<accession>A0A918ACL9</accession>
<comment type="caution">
    <text evidence="1">The sequence shown here is derived from an EMBL/GenBank/DDBJ whole genome shotgun (WGS) entry which is preliminary data.</text>
</comment>
<keyword evidence="2" id="KW-1185">Reference proteome</keyword>
<name>A0A918ACL9_9ACTN</name>
<dbReference type="EMBL" id="BMNK01000016">
    <property type="protein sequence ID" value="GGP14468.1"/>
    <property type="molecule type" value="Genomic_DNA"/>
</dbReference>
<protein>
    <submittedName>
        <fullName evidence="1">Uncharacterized protein</fullName>
    </submittedName>
</protein>
<evidence type="ECO:0000313" key="2">
    <source>
        <dbReference type="Proteomes" id="UP000660745"/>
    </source>
</evidence>